<dbReference type="EMBL" id="JAOYFB010000036">
    <property type="protein sequence ID" value="KAK4019206.1"/>
    <property type="molecule type" value="Genomic_DNA"/>
</dbReference>
<evidence type="ECO:0000313" key="3">
    <source>
        <dbReference type="Proteomes" id="UP001234178"/>
    </source>
</evidence>
<accession>A0ABR0A212</accession>
<gene>
    <name evidence="2" type="ORF">OUZ56_001232</name>
</gene>
<organism evidence="2 3">
    <name type="scientific">Daphnia magna</name>
    <dbReference type="NCBI Taxonomy" id="35525"/>
    <lineage>
        <taxon>Eukaryota</taxon>
        <taxon>Metazoa</taxon>
        <taxon>Ecdysozoa</taxon>
        <taxon>Arthropoda</taxon>
        <taxon>Crustacea</taxon>
        <taxon>Branchiopoda</taxon>
        <taxon>Diplostraca</taxon>
        <taxon>Cladocera</taxon>
        <taxon>Anomopoda</taxon>
        <taxon>Daphniidae</taxon>
        <taxon>Daphnia</taxon>
    </lineage>
</organism>
<name>A0ABR0A212_9CRUS</name>
<evidence type="ECO:0000313" key="2">
    <source>
        <dbReference type="EMBL" id="KAK4019206.1"/>
    </source>
</evidence>
<keyword evidence="3" id="KW-1185">Reference proteome</keyword>
<dbReference type="Proteomes" id="UP001234178">
    <property type="component" value="Unassembled WGS sequence"/>
</dbReference>
<feature type="region of interest" description="Disordered" evidence="1">
    <location>
        <begin position="94"/>
        <end position="118"/>
    </location>
</feature>
<evidence type="ECO:0000256" key="1">
    <source>
        <dbReference type="SAM" id="MobiDB-lite"/>
    </source>
</evidence>
<sequence>MANHKNLILSLSLEKEIMSAFLIDGSVQRAYENGQHSSPTFWESINREEEIKRSIDVQSPRRRVVSVLFFHFVSCRIPSPTDVRIIGRWMREVGTGSGGRDGEGRPPEEGRDAGTSPVVSALSEDGEMVVEFGLNSRILAPLSSSSCRLLFSVYLVNRTAPISVLSV</sequence>
<proteinExistence type="predicted"/>
<feature type="compositionally biased region" description="Basic and acidic residues" evidence="1">
    <location>
        <begin position="100"/>
        <end position="112"/>
    </location>
</feature>
<reference evidence="2 3" key="1">
    <citation type="journal article" date="2023" name="Nucleic Acids Res.">
        <title>The hologenome of Daphnia magna reveals possible DNA methylation and microbiome-mediated evolution of the host genome.</title>
        <authorList>
            <person name="Chaturvedi A."/>
            <person name="Li X."/>
            <person name="Dhandapani V."/>
            <person name="Marshall H."/>
            <person name="Kissane S."/>
            <person name="Cuenca-Cambronero M."/>
            <person name="Asole G."/>
            <person name="Calvet F."/>
            <person name="Ruiz-Romero M."/>
            <person name="Marangio P."/>
            <person name="Guigo R."/>
            <person name="Rago D."/>
            <person name="Mirbahai L."/>
            <person name="Eastwood N."/>
            <person name="Colbourne J.K."/>
            <person name="Zhou J."/>
            <person name="Mallon E."/>
            <person name="Orsini L."/>
        </authorList>
    </citation>
    <scope>NUCLEOTIDE SEQUENCE [LARGE SCALE GENOMIC DNA]</scope>
    <source>
        <strain evidence="2">LRV0_1</strain>
    </source>
</reference>
<comment type="caution">
    <text evidence="2">The sequence shown here is derived from an EMBL/GenBank/DDBJ whole genome shotgun (WGS) entry which is preliminary data.</text>
</comment>
<protein>
    <submittedName>
        <fullName evidence="2">Uncharacterized protein</fullName>
    </submittedName>
</protein>